<proteinExistence type="predicted"/>
<evidence type="ECO:0000256" key="2">
    <source>
        <dbReference type="ARBA" id="ARBA00022722"/>
    </source>
</evidence>
<keyword evidence="1" id="KW-0808">Transferase</keyword>
<keyword evidence="2" id="KW-0540">Nuclease</keyword>
<evidence type="ECO:0000256" key="5">
    <source>
        <dbReference type="ARBA" id="ARBA00023268"/>
    </source>
</evidence>
<keyword evidence="4" id="KW-0695">RNA-directed DNA polymerase</keyword>
<dbReference type="SUPFAM" id="SSF56672">
    <property type="entry name" value="DNA/RNA polymerases"/>
    <property type="match status" value="1"/>
</dbReference>
<keyword evidence="8" id="KW-1185">Reference proteome</keyword>
<dbReference type="InterPro" id="IPR043502">
    <property type="entry name" value="DNA/RNA_pol_sf"/>
</dbReference>
<dbReference type="InterPro" id="IPR050951">
    <property type="entry name" value="Retrovirus_Pol_polyprotein"/>
</dbReference>
<reference evidence="7 8" key="1">
    <citation type="journal article" date="2024" name="bioRxiv">
        <title>A reference genome for Trichogramma kaykai: A tiny desert-dwelling parasitoid wasp with competing sex-ratio distorters.</title>
        <authorList>
            <person name="Culotta J."/>
            <person name="Lindsey A.R."/>
        </authorList>
    </citation>
    <scope>NUCLEOTIDE SEQUENCE [LARGE SCALE GENOMIC DNA]</scope>
    <source>
        <strain evidence="7 8">KSX58</strain>
    </source>
</reference>
<evidence type="ECO:0000256" key="3">
    <source>
        <dbReference type="ARBA" id="ARBA00022759"/>
    </source>
</evidence>
<dbReference type="FunFam" id="3.10.20.370:FF:000001">
    <property type="entry name" value="Retrovirus-related Pol polyprotein from transposon 17.6-like protein"/>
    <property type="match status" value="1"/>
</dbReference>
<feature type="domain" description="Reverse transcriptase/retrotransposon-derived protein RNase H-like" evidence="6">
    <location>
        <begin position="20"/>
        <end position="118"/>
    </location>
</feature>
<comment type="caution">
    <text evidence="7">The sequence shown here is derived from an EMBL/GenBank/DDBJ whole genome shotgun (WGS) entry which is preliminary data.</text>
</comment>
<evidence type="ECO:0000256" key="4">
    <source>
        <dbReference type="ARBA" id="ARBA00022918"/>
    </source>
</evidence>
<evidence type="ECO:0000259" key="6">
    <source>
        <dbReference type="Pfam" id="PF17919"/>
    </source>
</evidence>
<dbReference type="EMBL" id="JBJJXI010000003">
    <property type="protein sequence ID" value="KAL3407714.1"/>
    <property type="molecule type" value="Genomic_DNA"/>
</dbReference>
<keyword evidence="1" id="KW-0548">Nucleotidyltransferase</keyword>
<evidence type="ECO:0000313" key="7">
    <source>
        <dbReference type="EMBL" id="KAL3407714.1"/>
    </source>
</evidence>
<evidence type="ECO:0000313" key="8">
    <source>
        <dbReference type="Proteomes" id="UP001627154"/>
    </source>
</evidence>
<dbReference type="AlphaFoldDB" id="A0ABD2XS05"/>
<keyword evidence="5" id="KW-0511">Multifunctional enzyme</keyword>
<dbReference type="InterPro" id="IPR041577">
    <property type="entry name" value="RT_RNaseH_2"/>
</dbReference>
<dbReference type="PANTHER" id="PTHR37984">
    <property type="entry name" value="PROTEIN CBG26694"/>
    <property type="match status" value="1"/>
</dbReference>
<gene>
    <name evidence="7" type="ORF">TKK_000384</name>
</gene>
<dbReference type="Pfam" id="PF17919">
    <property type="entry name" value="RT_RNaseH_2"/>
    <property type="match status" value="1"/>
</dbReference>
<dbReference type="GO" id="GO:0004519">
    <property type="term" value="F:endonuclease activity"/>
    <property type="evidence" value="ECO:0007669"/>
    <property type="project" value="UniProtKB-KW"/>
</dbReference>
<dbReference type="CDD" id="cd09274">
    <property type="entry name" value="RNase_HI_RT_Ty3"/>
    <property type="match status" value="1"/>
</dbReference>
<name>A0ABD2XS05_9HYME</name>
<sequence length="230" mass="26004">MELTKLITSQTKKVKTPITWSDEAFQSFEKLKSVLAEATYLAFPLVGAPLHICSDASDTAMGAVLEQLCDEKWKPLSFFSRKFDKAQQNYATFDRELTAIVEAVKHFAYYLETEHFIVCTDHKPLLSVLSQSHETAPLRRRRQVEYLSLFDIDLAYLPGSQNLVADALSRIDCPEAKNSPTLGDEVNVIRHIDVVNMPVSISLEDLAKEQEKDVELKEITTKPKKGAMRL</sequence>
<dbReference type="PANTHER" id="PTHR37984:SF5">
    <property type="entry name" value="PROTEIN NYNRIN-LIKE"/>
    <property type="match status" value="1"/>
</dbReference>
<dbReference type="Proteomes" id="UP001627154">
    <property type="component" value="Unassembled WGS sequence"/>
</dbReference>
<accession>A0ABD2XS05</accession>
<dbReference type="Gene3D" id="3.10.20.370">
    <property type="match status" value="1"/>
</dbReference>
<organism evidence="7 8">
    <name type="scientific">Trichogramma kaykai</name>
    <dbReference type="NCBI Taxonomy" id="54128"/>
    <lineage>
        <taxon>Eukaryota</taxon>
        <taxon>Metazoa</taxon>
        <taxon>Ecdysozoa</taxon>
        <taxon>Arthropoda</taxon>
        <taxon>Hexapoda</taxon>
        <taxon>Insecta</taxon>
        <taxon>Pterygota</taxon>
        <taxon>Neoptera</taxon>
        <taxon>Endopterygota</taxon>
        <taxon>Hymenoptera</taxon>
        <taxon>Apocrita</taxon>
        <taxon>Proctotrupomorpha</taxon>
        <taxon>Chalcidoidea</taxon>
        <taxon>Trichogrammatidae</taxon>
        <taxon>Trichogramma</taxon>
    </lineage>
</organism>
<evidence type="ECO:0000256" key="1">
    <source>
        <dbReference type="ARBA" id="ARBA00022695"/>
    </source>
</evidence>
<keyword evidence="3" id="KW-0255">Endonuclease</keyword>
<dbReference type="GO" id="GO:0003964">
    <property type="term" value="F:RNA-directed DNA polymerase activity"/>
    <property type="evidence" value="ECO:0007669"/>
    <property type="project" value="UniProtKB-KW"/>
</dbReference>
<protein>
    <recommendedName>
        <fullName evidence="6">Reverse transcriptase/retrotransposon-derived protein RNase H-like domain-containing protein</fullName>
    </recommendedName>
</protein>
<keyword evidence="3" id="KW-0378">Hydrolase</keyword>